<keyword evidence="7" id="KW-1185">Reference proteome</keyword>
<comment type="subcellular location">
    <subcellularLocation>
        <location evidence="1">Cell envelope</location>
    </subcellularLocation>
</comment>
<feature type="signal peptide" evidence="4">
    <location>
        <begin position="1"/>
        <end position="18"/>
    </location>
</feature>
<reference evidence="6" key="2">
    <citation type="submission" date="2020-09" db="EMBL/GenBank/DDBJ databases">
        <authorList>
            <person name="Sun Q."/>
            <person name="Zhou Y."/>
        </authorList>
    </citation>
    <scope>NUCLEOTIDE SEQUENCE</scope>
    <source>
        <strain evidence="6">CGMCC 4.7679</strain>
    </source>
</reference>
<accession>A0A8H9IZI9</accession>
<feature type="chain" id="PRO_5039049638" evidence="4">
    <location>
        <begin position="19"/>
        <end position="326"/>
    </location>
</feature>
<dbReference type="AlphaFoldDB" id="A0A8H9IZI9"/>
<dbReference type="EMBL" id="BNAV01000008">
    <property type="protein sequence ID" value="GHF69906.1"/>
    <property type="molecule type" value="Genomic_DNA"/>
</dbReference>
<proteinExistence type="inferred from homology"/>
<dbReference type="OrthoDB" id="9781890at2"/>
<evidence type="ECO:0000256" key="3">
    <source>
        <dbReference type="ARBA" id="ARBA00022729"/>
    </source>
</evidence>
<evidence type="ECO:0000256" key="4">
    <source>
        <dbReference type="SAM" id="SignalP"/>
    </source>
</evidence>
<dbReference type="Proteomes" id="UP000658656">
    <property type="component" value="Unassembled WGS sequence"/>
</dbReference>
<dbReference type="SUPFAM" id="SSF53822">
    <property type="entry name" value="Periplasmic binding protein-like I"/>
    <property type="match status" value="1"/>
</dbReference>
<comment type="caution">
    <text evidence="6">The sequence shown here is derived from an EMBL/GenBank/DDBJ whole genome shotgun (WGS) entry which is preliminary data.</text>
</comment>
<dbReference type="PROSITE" id="PS51257">
    <property type="entry name" value="PROKAR_LIPOPROTEIN"/>
    <property type="match status" value="1"/>
</dbReference>
<evidence type="ECO:0000313" key="7">
    <source>
        <dbReference type="Proteomes" id="UP000658656"/>
    </source>
</evidence>
<protein>
    <submittedName>
        <fullName evidence="6">Sugar ABC transporter substrate-binding protein</fullName>
    </submittedName>
</protein>
<dbReference type="PANTHER" id="PTHR46847:SF1">
    <property type="entry name" value="D-ALLOSE-BINDING PERIPLASMIC PROTEIN-RELATED"/>
    <property type="match status" value="1"/>
</dbReference>
<dbReference type="PANTHER" id="PTHR46847">
    <property type="entry name" value="D-ALLOSE-BINDING PERIPLASMIC PROTEIN-RELATED"/>
    <property type="match status" value="1"/>
</dbReference>
<dbReference type="CDD" id="cd20007">
    <property type="entry name" value="PBP1_ABC_sugar_binding-like"/>
    <property type="match status" value="1"/>
</dbReference>
<evidence type="ECO:0000313" key="6">
    <source>
        <dbReference type="EMBL" id="GHF69906.1"/>
    </source>
</evidence>
<comment type="similarity">
    <text evidence="2">Belongs to the bacterial solute-binding protein 2 family.</text>
</comment>
<keyword evidence="3 4" id="KW-0732">Signal</keyword>
<dbReference type="Pfam" id="PF13407">
    <property type="entry name" value="Peripla_BP_4"/>
    <property type="match status" value="1"/>
</dbReference>
<dbReference type="GO" id="GO:0030246">
    <property type="term" value="F:carbohydrate binding"/>
    <property type="evidence" value="ECO:0007669"/>
    <property type="project" value="UniProtKB-ARBA"/>
</dbReference>
<name>A0A8H9IZI9_9PSEU</name>
<dbReference type="GO" id="GO:0030313">
    <property type="term" value="C:cell envelope"/>
    <property type="evidence" value="ECO:0007669"/>
    <property type="project" value="UniProtKB-SubCell"/>
</dbReference>
<evidence type="ECO:0000256" key="2">
    <source>
        <dbReference type="ARBA" id="ARBA00007639"/>
    </source>
</evidence>
<evidence type="ECO:0000256" key="1">
    <source>
        <dbReference type="ARBA" id="ARBA00004196"/>
    </source>
</evidence>
<dbReference type="Gene3D" id="3.40.50.2300">
    <property type="match status" value="2"/>
</dbReference>
<organism evidence="6 7">
    <name type="scientific">Amycolatopsis bartoniae</name>
    <dbReference type="NCBI Taxonomy" id="941986"/>
    <lineage>
        <taxon>Bacteria</taxon>
        <taxon>Bacillati</taxon>
        <taxon>Actinomycetota</taxon>
        <taxon>Actinomycetes</taxon>
        <taxon>Pseudonocardiales</taxon>
        <taxon>Pseudonocardiaceae</taxon>
        <taxon>Amycolatopsis</taxon>
    </lineage>
</organism>
<evidence type="ECO:0000259" key="5">
    <source>
        <dbReference type="Pfam" id="PF13407"/>
    </source>
</evidence>
<dbReference type="InterPro" id="IPR028082">
    <property type="entry name" value="Peripla_BP_I"/>
</dbReference>
<gene>
    <name evidence="6" type="primary">rbsB</name>
    <name evidence="6" type="ORF">GCM10017566_49540</name>
</gene>
<reference evidence="6" key="1">
    <citation type="journal article" date="2014" name="Int. J. Syst. Evol. Microbiol.">
        <title>Complete genome sequence of Corynebacterium casei LMG S-19264T (=DSM 44701T), isolated from a smear-ripened cheese.</title>
        <authorList>
            <consortium name="US DOE Joint Genome Institute (JGI-PGF)"/>
            <person name="Walter F."/>
            <person name="Albersmeier A."/>
            <person name="Kalinowski J."/>
            <person name="Ruckert C."/>
        </authorList>
    </citation>
    <scope>NUCLEOTIDE SEQUENCE</scope>
    <source>
        <strain evidence="6">CGMCC 4.7679</strain>
    </source>
</reference>
<sequence length="326" mass="32956">MRTTSLAAALVAATAVLAACSTAGTGTTPVSDTVSGKKITFIPGVSGDSFYITMQCGIQDEARKLGMTVDTQAPQSFDPSLQTPIVNAAAAKRPDAILVAPTDATAMLPPLLRAKQAGSAIGLVDTTLQDTSIATTAVSTDNTAAGAAAADALAKLIGEKGKVLVIAFQAGASTSDQRQHGFEEQIKKYPGIVDVGAQINNNDPAKAASIVSATLAAHPDLAGIFATNQFAAQGAATGLRNSGKVGAVQVVGFDAGPVQVEQLQQGAVQALIAQQPYQIGVSAVDQIANGLTGKPVTKTIPSGTVTITRDTLAQPASQQALYKTTC</sequence>
<feature type="domain" description="Periplasmic binding protein" evidence="5">
    <location>
        <begin position="39"/>
        <end position="294"/>
    </location>
</feature>
<dbReference type="RefSeq" id="WP_145934442.1">
    <property type="nucleotide sequence ID" value="NZ_BNAV01000008.1"/>
</dbReference>
<dbReference type="InterPro" id="IPR025997">
    <property type="entry name" value="SBP_2_dom"/>
</dbReference>